<dbReference type="Gene3D" id="2.10.70.10">
    <property type="entry name" value="Complement Module, domain 1"/>
    <property type="match status" value="3"/>
</dbReference>
<dbReference type="PROSITE" id="PS50227">
    <property type="entry name" value="G_PROTEIN_RECEP_F2_3"/>
    <property type="match status" value="1"/>
</dbReference>
<feature type="chain" id="PRO_5047280933" evidence="3">
    <location>
        <begin position="31"/>
        <end position="653"/>
    </location>
</feature>
<dbReference type="InterPro" id="IPR001254">
    <property type="entry name" value="Trypsin_dom"/>
</dbReference>
<dbReference type="PRINTS" id="PR00722">
    <property type="entry name" value="CHYMOTRYPSIN"/>
</dbReference>
<evidence type="ECO:0000259" key="6">
    <source>
        <dbReference type="PROSITE" id="PS50923"/>
    </source>
</evidence>
<gene>
    <name evidence="8" type="primary">LOC107072646</name>
</gene>
<reference evidence="8" key="1">
    <citation type="submission" date="2025-08" db="UniProtKB">
        <authorList>
            <consortium name="RefSeq"/>
        </authorList>
    </citation>
    <scope>IDENTIFICATION</scope>
    <source>
        <tissue evidence="8">Whole body</tissue>
    </source>
</reference>
<evidence type="ECO:0000256" key="1">
    <source>
        <dbReference type="ARBA" id="ARBA00023157"/>
    </source>
</evidence>
<keyword evidence="3" id="KW-0732">Signal</keyword>
<comment type="caution">
    <text evidence="2">Lacks conserved residue(s) required for the propagation of feature annotation.</text>
</comment>
<proteinExistence type="predicted"/>
<evidence type="ECO:0000256" key="3">
    <source>
        <dbReference type="SAM" id="SignalP"/>
    </source>
</evidence>
<organism evidence="7 8">
    <name type="scientific">Polistes dominula</name>
    <name type="common">European paper wasp</name>
    <name type="synonym">Vespa dominula</name>
    <dbReference type="NCBI Taxonomy" id="743375"/>
    <lineage>
        <taxon>Eukaryota</taxon>
        <taxon>Metazoa</taxon>
        <taxon>Ecdysozoa</taxon>
        <taxon>Arthropoda</taxon>
        <taxon>Hexapoda</taxon>
        <taxon>Insecta</taxon>
        <taxon>Pterygota</taxon>
        <taxon>Neoptera</taxon>
        <taxon>Endopterygota</taxon>
        <taxon>Hymenoptera</taxon>
        <taxon>Apocrita</taxon>
        <taxon>Aculeata</taxon>
        <taxon>Vespoidea</taxon>
        <taxon>Vespidae</taxon>
        <taxon>Polistinae</taxon>
        <taxon>Polistini</taxon>
        <taxon>Polistes</taxon>
    </lineage>
</organism>
<dbReference type="InterPro" id="IPR018114">
    <property type="entry name" value="TRYPSIN_HIS"/>
</dbReference>
<dbReference type="GeneID" id="107072646"/>
<evidence type="ECO:0000259" key="4">
    <source>
        <dbReference type="PROSITE" id="PS50227"/>
    </source>
</evidence>
<evidence type="ECO:0000313" key="7">
    <source>
        <dbReference type="Proteomes" id="UP000694924"/>
    </source>
</evidence>
<keyword evidence="2" id="KW-0768">Sushi</keyword>
<evidence type="ECO:0000256" key="2">
    <source>
        <dbReference type="PROSITE-ProRule" id="PRU00302"/>
    </source>
</evidence>
<dbReference type="InterPro" id="IPR000436">
    <property type="entry name" value="Sushi_SCR_CCP_dom"/>
</dbReference>
<sequence>MDIVNRKSSFLIAFGYFLIFISPSIVTVQANVCTVPPQPANGYRQLYRLQCQSQQNNCYVQEGTKLPILSHLIYTCNTGYQISGSSDVFCDREGNWLNIPVCTEIRCKSLASASTDADCKLNGQWISCESPVLPGTTAELSCRNSYEEVGNFLSKHRNQVTCNNTGQWEPQPIECFPKCGVVPSKSKPLIIGGNITELSQFPWHATLYQQKTSNGSKNFICGATIIKENLLLTAAHCIYDESNRKIENPNKYYVATGNIYRDYDSTLHKKRFVKKARVKGIYVPCNYLGFEGNYAWDIAILEIERPFVLSSSLLPACLNGDLIESGLGVVSGFGRTAEGSSSFVLQSVSLPYVPLSQCKSSKNSIESEKFITMDKFCAGYTNGTSVCDGDSGGGLVFQTGNLWFLRGIVSLSLDEKLTGGTRICDSHSYTLYTRISTHINWIQDTLFQLETSKPLPSCRDSTIANVTFVKPDQFIPISTSTITSSSSIQNTTVCTAPPDPANGYRLLHKLYCPTQKDCTVKEGIELVSGSHLIYTCNQGYELRGISDVLCSPEGEWLNIPVCTEIRCKSLASQTRFAECKYNDEWTSCESDVLAGTITKVSCKPGYNKYSRVQTDYSMELVCNKGGYWSEDPMECFPRTLINWLNIADQESNW</sequence>
<dbReference type="Proteomes" id="UP000694924">
    <property type="component" value="Unplaced"/>
</dbReference>
<feature type="domain" description="Peptidase S1" evidence="5">
    <location>
        <begin position="190"/>
        <end position="447"/>
    </location>
</feature>
<dbReference type="Pfam" id="PF00089">
    <property type="entry name" value="Trypsin"/>
    <property type="match status" value="1"/>
</dbReference>
<dbReference type="InterPro" id="IPR009003">
    <property type="entry name" value="Peptidase_S1_PA"/>
</dbReference>
<dbReference type="InterPro" id="IPR001879">
    <property type="entry name" value="GPCR_2_extracellular_dom"/>
</dbReference>
<feature type="domain" description="Sushi" evidence="6">
    <location>
        <begin position="31"/>
        <end position="104"/>
    </location>
</feature>
<dbReference type="Gene3D" id="2.40.10.10">
    <property type="entry name" value="Trypsin-like serine proteases"/>
    <property type="match status" value="1"/>
</dbReference>
<protein>
    <submittedName>
        <fullName evidence="8">Complement C1s subcomponent-like isoform X1</fullName>
    </submittedName>
</protein>
<dbReference type="CDD" id="cd00190">
    <property type="entry name" value="Tryp_SPc"/>
    <property type="match status" value="1"/>
</dbReference>
<feature type="domain" description="Sushi" evidence="6">
    <location>
        <begin position="492"/>
        <end position="564"/>
    </location>
</feature>
<name>A0ABM1J6Y7_POLDO</name>
<dbReference type="PANTHER" id="PTHR24260:SF136">
    <property type="entry name" value="GH08193P-RELATED"/>
    <property type="match status" value="1"/>
</dbReference>
<keyword evidence="1 2" id="KW-1015">Disulfide bond</keyword>
<dbReference type="InterPro" id="IPR051333">
    <property type="entry name" value="CLIP_Serine_Protease"/>
</dbReference>
<keyword evidence="7" id="KW-1185">Reference proteome</keyword>
<feature type="disulfide bond" evidence="2">
    <location>
        <begin position="579"/>
        <end position="622"/>
    </location>
</feature>
<dbReference type="RefSeq" id="XP_015188225.1">
    <property type="nucleotide sequence ID" value="XM_015332739.1"/>
</dbReference>
<dbReference type="InterPro" id="IPR001314">
    <property type="entry name" value="Peptidase_S1A"/>
</dbReference>
<feature type="signal peptide" evidence="3">
    <location>
        <begin position="1"/>
        <end position="30"/>
    </location>
</feature>
<dbReference type="PANTHER" id="PTHR24260">
    <property type="match status" value="1"/>
</dbReference>
<feature type="domain" description="Sushi" evidence="6">
    <location>
        <begin position="577"/>
        <end position="637"/>
    </location>
</feature>
<evidence type="ECO:0000313" key="8">
    <source>
        <dbReference type="RefSeq" id="XP_015188225.1"/>
    </source>
</evidence>
<evidence type="ECO:0000259" key="5">
    <source>
        <dbReference type="PROSITE" id="PS50240"/>
    </source>
</evidence>
<dbReference type="PROSITE" id="PS50923">
    <property type="entry name" value="SUSHI"/>
    <property type="match status" value="3"/>
</dbReference>
<dbReference type="CDD" id="cd00033">
    <property type="entry name" value="CCP"/>
    <property type="match status" value="3"/>
</dbReference>
<dbReference type="SMART" id="SM00020">
    <property type="entry name" value="Tryp_SPc"/>
    <property type="match status" value="1"/>
</dbReference>
<accession>A0ABM1J6Y7</accession>
<dbReference type="InterPro" id="IPR035976">
    <property type="entry name" value="Sushi/SCR/CCP_sf"/>
</dbReference>
<dbReference type="PROSITE" id="PS50240">
    <property type="entry name" value="TRYPSIN_DOM"/>
    <property type="match status" value="1"/>
</dbReference>
<dbReference type="SUPFAM" id="SSF57535">
    <property type="entry name" value="Complement control module/SCR domain"/>
    <property type="match status" value="3"/>
</dbReference>
<dbReference type="SUPFAM" id="SSF50494">
    <property type="entry name" value="Trypsin-like serine proteases"/>
    <property type="match status" value="1"/>
</dbReference>
<dbReference type="PROSITE" id="PS00134">
    <property type="entry name" value="TRYPSIN_HIS"/>
    <property type="match status" value="1"/>
</dbReference>
<dbReference type="InterPro" id="IPR043504">
    <property type="entry name" value="Peptidase_S1_PA_chymotrypsin"/>
</dbReference>
<dbReference type="Pfam" id="PF00084">
    <property type="entry name" value="Sushi"/>
    <property type="match status" value="3"/>
</dbReference>
<dbReference type="SMART" id="SM00032">
    <property type="entry name" value="CCP"/>
    <property type="match status" value="4"/>
</dbReference>
<feature type="domain" description="G-protein coupled receptors family 2 profile 1" evidence="4">
    <location>
        <begin position="106"/>
        <end position="183"/>
    </location>
</feature>